<name>A0A2T7B3M2_9ENTR</name>
<sequence>MPVPGDLFFVSSCLVSLISGLVEKKTVITFCAITLYEYLQSPGTSMRKIHANVIFVSYFG</sequence>
<reference evidence="1" key="1">
    <citation type="submission" date="2016-12" db="EMBL/GenBank/DDBJ databases">
        <title>Analysis of the Molecular Diversity Among Cronobacter Species Isolated from Filth Flies Using a Pan Genomic DNA Microarray.</title>
        <authorList>
            <person name="Pava-Ripoll M."/>
            <person name="Tall B."/>
            <person name="Farber J."/>
            <person name="Fanning S."/>
            <person name="Lehner A."/>
            <person name="Stephan R."/>
            <person name="Pagotto F."/>
            <person name="Iverson C."/>
            <person name="Ziobro G."/>
            <person name="Miller A."/>
            <person name="Pearson R."/>
            <person name="Yan Q."/>
            <person name="Kim M."/>
            <person name="Jeong S."/>
            <person name="Park J."/>
            <person name="Jun S."/>
            <person name="Choi H."/>
            <person name="Chung T."/>
            <person name="Yoo Y."/>
            <person name="Park E."/>
            <person name="Hwang S."/>
            <person name="Lee B."/>
            <person name="Sathyamoorthy V."/>
            <person name="Carter L."/>
            <person name="Mammel M."/>
            <person name="Jackson S."/>
            <person name="Kothary M."/>
            <person name="Patel I."/>
            <person name="Grim C."/>
            <person name="Gopinath G."/>
            <person name="Gangiredla J."/>
            <person name="Chase H."/>
        </authorList>
    </citation>
    <scope>NUCLEOTIDE SEQUENCE [LARGE SCALE GENOMIC DNA]</scope>
    <source>
        <strain evidence="1">MOD1-Sh41s</strain>
    </source>
</reference>
<evidence type="ECO:0000313" key="1">
    <source>
        <dbReference type="EMBL" id="PUX20919.1"/>
    </source>
</evidence>
<proteinExistence type="predicted"/>
<accession>A0A2T7B3M2</accession>
<dbReference type="AlphaFoldDB" id="A0A2T7B3M2"/>
<dbReference type="EMBL" id="MSAG01000021">
    <property type="protein sequence ID" value="PUX20919.1"/>
    <property type="molecule type" value="Genomic_DNA"/>
</dbReference>
<protein>
    <submittedName>
        <fullName evidence="1">Uncharacterized protein</fullName>
    </submittedName>
</protein>
<dbReference type="OrthoDB" id="9863901at2"/>
<gene>
    <name evidence="1" type="ORF">BS411_13635</name>
</gene>
<comment type="caution">
    <text evidence="1">The sequence shown here is derived from an EMBL/GenBank/DDBJ whole genome shotgun (WGS) entry which is preliminary data.</text>
</comment>
<organism evidence="1">
    <name type="scientific">Cronobacter turicensis</name>
    <dbReference type="NCBI Taxonomy" id="413502"/>
    <lineage>
        <taxon>Bacteria</taxon>
        <taxon>Pseudomonadati</taxon>
        <taxon>Pseudomonadota</taxon>
        <taxon>Gammaproteobacteria</taxon>
        <taxon>Enterobacterales</taxon>
        <taxon>Enterobacteriaceae</taxon>
        <taxon>Cronobacter</taxon>
    </lineage>
</organism>